<proteinExistence type="inferred from homology"/>
<dbReference type="PANTHER" id="PTHR11649:SF13">
    <property type="entry name" value="ENGB-TYPE G DOMAIN-CONTAINING PROTEIN"/>
    <property type="match status" value="1"/>
</dbReference>
<evidence type="ECO:0000313" key="12">
    <source>
        <dbReference type="EMBL" id="GCD77689.1"/>
    </source>
</evidence>
<evidence type="ECO:0000256" key="7">
    <source>
        <dbReference type="ARBA" id="ARBA00023134"/>
    </source>
</evidence>
<comment type="caution">
    <text evidence="12">The sequence shown here is derived from an EMBL/GenBank/DDBJ whole genome shotgun (WGS) entry which is preliminary data.</text>
</comment>
<dbReference type="HAMAP" id="MF_00321">
    <property type="entry name" value="GTPase_EngB"/>
    <property type="match status" value="1"/>
</dbReference>
<evidence type="ECO:0000256" key="9">
    <source>
        <dbReference type="ARBA" id="ARBA00023306"/>
    </source>
</evidence>
<keyword evidence="3 10" id="KW-0132">Cell division</keyword>
<keyword evidence="8 10" id="KW-0717">Septation</keyword>
<evidence type="ECO:0000259" key="11">
    <source>
        <dbReference type="PROSITE" id="PS51706"/>
    </source>
</evidence>
<dbReference type="InterPro" id="IPR027417">
    <property type="entry name" value="P-loop_NTPase"/>
</dbReference>
<evidence type="ECO:0000256" key="10">
    <source>
        <dbReference type="HAMAP-Rule" id="MF_00321"/>
    </source>
</evidence>
<comment type="cofactor">
    <cofactor evidence="1">
        <name>Mg(2+)</name>
        <dbReference type="ChEBI" id="CHEBI:18420"/>
    </cofactor>
</comment>
<dbReference type="GO" id="GO:0046872">
    <property type="term" value="F:metal ion binding"/>
    <property type="evidence" value="ECO:0007669"/>
    <property type="project" value="UniProtKB-KW"/>
</dbReference>
<sequence length="205" mass="23648">METTKITSAVFVKSSESLKQLPKPDKPEYAFIGRSNVGKSSLINTICQRKNLAKTSATPGKTRLINHFLINDSWYLVDLPGYGYARVSHSMREKFSDFVREYLLKRESLVNTYVLIDSRLKPQKIDLEFMEWMALNNLPFTIVFTKTDKLSNNELTANLIQYRTAMLAFWESMPPQVITSSVSGRGREEILTQIVQYNQFFKSQK</sequence>
<dbReference type="GO" id="GO:0005525">
    <property type="term" value="F:GTP binding"/>
    <property type="evidence" value="ECO:0007669"/>
    <property type="project" value="UniProtKB-UniRule"/>
</dbReference>
<evidence type="ECO:0000313" key="13">
    <source>
        <dbReference type="Proteomes" id="UP000286715"/>
    </source>
</evidence>
<protein>
    <recommendedName>
        <fullName evidence="10">Probable GTP-binding protein EngB</fullName>
    </recommendedName>
</protein>
<dbReference type="Pfam" id="PF01926">
    <property type="entry name" value="MMR_HSR1"/>
    <property type="match status" value="1"/>
</dbReference>
<dbReference type="Gene3D" id="3.40.50.300">
    <property type="entry name" value="P-loop containing nucleotide triphosphate hydrolases"/>
    <property type="match status" value="1"/>
</dbReference>
<dbReference type="CDD" id="cd01876">
    <property type="entry name" value="YihA_EngB"/>
    <property type="match status" value="1"/>
</dbReference>
<dbReference type="PANTHER" id="PTHR11649">
    <property type="entry name" value="MSS1/TRME-RELATED GTP-BINDING PROTEIN"/>
    <property type="match status" value="1"/>
</dbReference>
<dbReference type="EMBL" id="BHZE01000009">
    <property type="protein sequence ID" value="GCD77689.1"/>
    <property type="molecule type" value="Genomic_DNA"/>
</dbReference>
<feature type="domain" description="EngB-type G" evidence="11">
    <location>
        <begin position="25"/>
        <end position="200"/>
    </location>
</feature>
<evidence type="ECO:0000256" key="1">
    <source>
        <dbReference type="ARBA" id="ARBA00001946"/>
    </source>
</evidence>
<keyword evidence="4" id="KW-0479">Metal-binding</keyword>
<dbReference type="SUPFAM" id="SSF52540">
    <property type="entry name" value="P-loop containing nucleoside triphosphate hydrolases"/>
    <property type="match status" value="1"/>
</dbReference>
<dbReference type="OrthoDB" id="9804921at2"/>
<comment type="function">
    <text evidence="10">Necessary for normal cell division and for the maintenance of normal septation.</text>
</comment>
<dbReference type="GO" id="GO:0000917">
    <property type="term" value="P:division septum assembly"/>
    <property type="evidence" value="ECO:0007669"/>
    <property type="project" value="UniProtKB-KW"/>
</dbReference>
<accession>A0A401XKZ4</accession>
<keyword evidence="13" id="KW-1185">Reference proteome</keyword>
<comment type="similarity">
    <text evidence="2 10">Belongs to the TRAFAC class TrmE-Era-EngA-EngB-Septin-like GTPase superfamily. EngB GTPase family.</text>
</comment>
<gene>
    <name evidence="10 12" type="primary">engB</name>
    <name evidence="12" type="ORF">JCM31826_11710</name>
</gene>
<keyword evidence="6" id="KW-0460">Magnesium</keyword>
<dbReference type="InterPro" id="IPR030393">
    <property type="entry name" value="G_ENGB_dom"/>
</dbReference>
<name>A0A401XKZ4_9FLAO</name>
<dbReference type="Proteomes" id="UP000286715">
    <property type="component" value="Unassembled WGS sequence"/>
</dbReference>
<dbReference type="AlphaFoldDB" id="A0A401XKZ4"/>
<dbReference type="FunFam" id="3.40.50.300:FF:000098">
    <property type="entry name" value="Probable GTP-binding protein EngB"/>
    <property type="match status" value="1"/>
</dbReference>
<dbReference type="NCBIfam" id="TIGR03598">
    <property type="entry name" value="GTPase_YsxC"/>
    <property type="match status" value="1"/>
</dbReference>
<evidence type="ECO:0000256" key="6">
    <source>
        <dbReference type="ARBA" id="ARBA00022842"/>
    </source>
</evidence>
<evidence type="ECO:0000256" key="4">
    <source>
        <dbReference type="ARBA" id="ARBA00022723"/>
    </source>
</evidence>
<dbReference type="PROSITE" id="PS51706">
    <property type="entry name" value="G_ENGB"/>
    <property type="match status" value="1"/>
</dbReference>
<evidence type="ECO:0000256" key="8">
    <source>
        <dbReference type="ARBA" id="ARBA00023210"/>
    </source>
</evidence>
<evidence type="ECO:0000256" key="3">
    <source>
        <dbReference type="ARBA" id="ARBA00022618"/>
    </source>
</evidence>
<keyword evidence="5 10" id="KW-0547">Nucleotide-binding</keyword>
<keyword evidence="7 10" id="KW-0342">GTP-binding</keyword>
<dbReference type="InterPro" id="IPR006073">
    <property type="entry name" value="GTP-bd"/>
</dbReference>
<organism evidence="12 13">
    <name type="scientific">Thermaurantimonas aggregans</name>
    <dbReference type="NCBI Taxonomy" id="2173829"/>
    <lineage>
        <taxon>Bacteria</taxon>
        <taxon>Pseudomonadati</taxon>
        <taxon>Bacteroidota</taxon>
        <taxon>Flavobacteriia</taxon>
        <taxon>Flavobacteriales</taxon>
        <taxon>Schleiferiaceae</taxon>
        <taxon>Thermaurantimonas</taxon>
    </lineage>
</organism>
<dbReference type="InterPro" id="IPR019987">
    <property type="entry name" value="GTP-bd_ribosome_bio_YsxC"/>
</dbReference>
<dbReference type="RefSeq" id="WP_124397754.1">
    <property type="nucleotide sequence ID" value="NZ_BHZE01000009.1"/>
</dbReference>
<evidence type="ECO:0000256" key="5">
    <source>
        <dbReference type="ARBA" id="ARBA00022741"/>
    </source>
</evidence>
<reference evidence="12 13" key="1">
    <citation type="submission" date="2018-11" db="EMBL/GenBank/DDBJ databases">
        <title>Schleiferia aggregans sp. nov., a moderately thermophilic heterotrophic bacterium isolated from microbial mats at a terrestrial hot spring.</title>
        <authorList>
            <person name="Iino T."/>
            <person name="Ohkuma M."/>
            <person name="Haruta S."/>
        </authorList>
    </citation>
    <scope>NUCLEOTIDE SEQUENCE [LARGE SCALE GENOMIC DNA]</scope>
    <source>
        <strain evidence="12 13">LA</strain>
    </source>
</reference>
<keyword evidence="9 10" id="KW-0131">Cell cycle</keyword>
<evidence type="ECO:0000256" key="2">
    <source>
        <dbReference type="ARBA" id="ARBA00009638"/>
    </source>
</evidence>